<protein>
    <recommendedName>
        <fullName evidence="4">Secreted protein</fullName>
    </recommendedName>
</protein>
<comment type="caution">
    <text evidence="2">The sequence shown here is derived from an EMBL/GenBank/DDBJ whole genome shotgun (WGS) entry which is preliminary data.</text>
</comment>
<feature type="signal peptide" evidence="1">
    <location>
        <begin position="1"/>
        <end position="16"/>
    </location>
</feature>
<evidence type="ECO:0000256" key="1">
    <source>
        <dbReference type="SAM" id="SignalP"/>
    </source>
</evidence>
<keyword evidence="1" id="KW-0732">Signal</keyword>
<sequence>MFFILILCCNVILLSSNSWGLPEAVYGHRILSVNLNHKGALANASCCSRHFILDDLFCEYPSTHAF</sequence>
<proteinExistence type="predicted"/>
<dbReference type="Proteomes" id="UP000050525">
    <property type="component" value="Unassembled WGS sequence"/>
</dbReference>
<name>A0A151MNE5_ALLMI</name>
<evidence type="ECO:0000313" key="2">
    <source>
        <dbReference type="EMBL" id="KYO26055.1"/>
    </source>
</evidence>
<organism evidence="2 3">
    <name type="scientific">Alligator mississippiensis</name>
    <name type="common">American alligator</name>
    <dbReference type="NCBI Taxonomy" id="8496"/>
    <lineage>
        <taxon>Eukaryota</taxon>
        <taxon>Metazoa</taxon>
        <taxon>Chordata</taxon>
        <taxon>Craniata</taxon>
        <taxon>Vertebrata</taxon>
        <taxon>Euteleostomi</taxon>
        <taxon>Archelosauria</taxon>
        <taxon>Archosauria</taxon>
        <taxon>Crocodylia</taxon>
        <taxon>Alligatoridae</taxon>
        <taxon>Alligatorinae</taxon>
        <taxon>Alligator</taxon>
    </lineage>
</organism>
<dbReference type="AlphaFoldDB" id="A0A151MNE5"/>
<keyword evidence="3" id="KW-1185">Reference proteome</keyword>
<evidence type="ECO:0008006" key="4">
    <source>
        <dbReference type="Google" id="ProtNLM"/>
    </source>
</evidence>
<gene>
    <name evidence="2" type="ORF">Y1Q_0003815</name>
</gene>
<evidence type="ECO:0000313" key="3">
    <source>
        <dbReference type="Proteomes" id="UP000050525"/>
    </source>
</evidence>
<feature type="chain" id="PRO_5007585325" description="Secreted protein" evidence="1">
    <location>
        <begin position="17"/>
        <end position="66"/>
    </location>
</feature>
<dbReference type="EMBL" id="AKHW03005657">
    <property type="protein sequence ID" value="KYO26055.1"/>
    <property type="molecule type" value="Genomic_DNA"/>
</dbReference>
<reference evidence="2 3" key="1">
    <citation type="journal article" date="2012" name="Genome Biol.">
        <title>Sequencing three crocodilian genomes to illuminate the evolution of archosaurs and amniotes.</title>
        <authorList>
            <person name="St John J.A."/>
            <person name="Braun E.L."/>
            <person name="Isberg S.R."/>
            <person name="Miles L.G."/>
            <person name="Chong A.Y."/>
            <person name="Gongora J."/>
            <person name="Dalzell P."/>
            <person name="Moran C."/>
            <person name="Bed'hom B."/>
            <person name="Abzhanov A."/>
            <person name="Burgess S.C."/>
            <person name="Cooksey A.M."/>
            <person name="Castoe T.A."/>
            <person name="Crawford N.G."/>
            <person name="Densmore L.D."/>
            <person name="Drew J.C."/>
            <person name="Edwards S.V."/>
            <person name="Faircloth B.C."/>
            <person name="Fujita M.K."/>
            <person name="Greenwold M.J."/>
            <person name="Hoffmann F.G."/>
            <person name="Howard J.M."/>
            <person name="Iguchi T."/>
            <person name="Janes D.E."/>
            <person name="Khan S.Y."/>
            <person name="Kohno S."/>
            <person name="de Koning A.J."/>
            <person name="Lance S.L."/>
            <person name="McCarthy F.M."/>
            <person name="McCormack J.E."/>
            <person name="Merchant M.E."/>
            <person name="Peterson D.G."/>
            <person name="Pollock D.D."/>
            <person name="Pourmand N."/>
            <person name="Raney B.J."/>
            <person name="Roessler K.A."/>
            <person name="Sanford J.R."/>
            <person name="Sawyer R.H."/>
            <person name="Schmidt C.J."/>
            <person name="Triplett E.W."/>
            <person name="Tuberville T.D."/>
            <person name="Venegas-Anaya M."/>
            <person name="Howard J.T."/>
            <person name="Jarvis E.D."/>
            <person name="Guillette L.J.Jr."/>
            <person name="Glenn T.C."/>
            <person name="Green R.E."/>
            <person name="Ray D.A."/>
        </authorList>
    </citation>
    <scope>NUCLEOTIDE SEQUENCE [LARGE SCALE GENOMIC DNA]</scope>
    <source>
        <strain evidence="2">KSC_2009_1</strain>
    </source>
</reference>
<accession>A0A151MNE5</accession>